<organism evidence="1 3">
    <name type="scientific">Gibberella zeae (strain ATCC MYA-4620 / CBS 123657 / FGSC 9075 / NRRL 31084 / PH-1)</name>
    <name type="common">Wheat head blight fungus</name>
    <name type="synonym">Fusarium graminearum</name>
    <dbReference type="NCBI Taxonomy" id="229533"/>
    <lineage>
        <taxon>Eukaryota</taxon>
        <taxon>Fungi</taxon>
        <taxon>Dikarya</taxon>
        <taxon>Ascomycota</taxon>
        <taxon>Pezizomycotina</taxon>
        <taxon>Sordariomycetes</taxon>
        <taxon>Hypocreomycetidae</taxon>
        <taxon>Hypocreales</taxon>
        <taxon>Nectriaceae</taxon>
        <taxon>Fusarium</taxon>
    </lineage>
</organism>
<evidence type="ECO:0000313" key="2">
    <source>
        <dbReference type="EnsemblFungi" id="CEF85026"/>
    </source>
</evidence>
<dbReference type="EnsemblFungi" id="CEF85026">
    <property type="protein sequence ID" value="CEF85026"/>
    <property type="gene ID" value="FGRRES_07242"/>
</dbReference>
<reference evidence="2 3" key="2">
    <citation type="journal article" date="2010" name="Nature">
        <title>Comparative genomics reveals mobile pathogenicity chromosomes in Fusarium.</title>
        <authorList>
            <person name="Ma L.J."/>
            <person name="van der Does H.C."/>
            <person name="Borkovich K.A."/>
            <person name="Coleman J.J."/>
            <person name="Daboussi M.J."/>
            <person name="Di Pietro A."/>
            <person name="Dufresne M."/>
            <person name="Freitag M."/>
            <person name="Grabherr M."/>
            <person name="Henrissat B."/>
            <person name="Houterman P.M."/>
            <person name="Kang S."/>
            <person name="Shim W.B."/>
            <person name="Woloshuk C."/>
            <person name="Xie X."/>
            <person name="Xu J.R."/>
            <person name="Antoniw J."/>
            <person name="Baker S.E."/>
            <person name="Bluhm B.H."/>
            <person name="Breakspear A."/>
            <person name="Brown D.W."/>
            <person name="Butchko R.A."/>
            <person name="Chapman S."/>
            <person name="Coulson R."/>
            <person name="Coutinho P.M."/>
            <person name="Danchin E.G."/>
            <person name="Diener A."/>
            <person name="Gale L.R."/>
            <person name="Gardiner D.M."/>
            <person name="Goff S."/>
            <person name="Hammond-Kosack K.E."/>
            <person name="Hilburn K."/>
            <person name="Hua-Van A."/>
            <person name="Jonkers W."/>
            <person name="Kazan K."/>
            <person name="Kodira C.D."/>
            <person name="Koehrsen M."/>
            <person name="Kumar L."/>
            <person name="Lee Y.H."/>
            <person name="Li L."/>
            <person name="Manners J.M."/>
            <person name="Miranda-Saavedra D."/>
            <person name="Mukherjee M."/>
            <person name="Park G."/>
            <person name="Park J."/>
            <person name="Park S.Y."/>
            <person name="Proctor R.H."/>
            <person name="Regev A."/>
            <person name="Ruiz-Roldan M.C."/>
            <person name="Sain D."/>
            <person name="Sakthikumar S."/>
            <person name="Sykes S."/>
            <person name="Schwartz D.C."/>
            <person name="Turgeon B.G."/>
            <person name="Wapinski I."/>
            <person name="Yoder O."/>
            <person name="Young S."/>
            <person name="Zeng Q."/>
            <person name="Zhou S."/>
            <person name="Galagan J."/>
            <person name="Cuomo C.A."/>
            <person name="Kistler H.C."/>
            <person name="Rep M."/>
        </authorList>
    </citation>
    <scope>GENOME REANNOTATION</scope>
    <source>
        <strain evidence="3">ATCC MYA-4620 / CBS 123657 / FGSC 9075 / NRRL 31084 / PH-1</strain>
        <strain evidence="2">PH-1 / ATCC MYA-4620 / FGSC 9075 / NRRL 31084</strain>
    </source>
</reference>
<dbReference type="HOGENOM" id="CLU_1959787_0_0_1"/>
<gene>
    <name evidence="2" type="primary">FG07242.1</name>
    <name evidence="1" type="ORF">FGRAMPH1_01T24327</name>
</gene>
<dbReference type="VEuPathDB" id="FungiDB:FGRAMPH1_01G24327"/>
<dbReference type="RefSeq" id="XP_011326979.1">
    <property type="nucleotide sequence ID" value="XM_011328677.1"/>
</dbReference>
<proteinExistence type="predicted"/>
<dbReference type="KEGG" id="fgr:FGSG_07242"/>
<accession>A0A098DT38</accession>
<dbReference type="Proteomes" id="UP000070720">
    <property type="component" value="Chromosome 4"/>
</dbReference>
<dbReference type="EMBL" id="HG970335">
    <property type="protein sequence ID" value="CEF85026.1"/>
    <property type="molecule type" value="Genomic_DNA"/>
</dbReference>
<reference evidence="2" key="4">
    <citation type="submission" date="2017-01" db="UniProtKB">
        <authorList>
            <consortium name="EnsemblFungi"/>
        </authorList>
    </citation>
    <scope>IDENTIFICATION</scope>
    <source>
        <strain evidence="2">PH-1 / ATCC MYA-4620 / FGSC 9075 / NRRL 31084</strain>
    </source>
</reference>
<protein>
    <submittedName>
        <fullName evidence="1">Chromosome 4, complete genome</fullName>
    </submittedName>
</protein>
<accession>I1RSV7</accession>
<keyword evidence="3" id="KW-1185">Reference proteome</keyword>
<evidence type="ECO:0000313" key="3">
    <source>
        <dbReference type="Proteomes" id="UP000070720"/>
    </source>
</evidence>
<dbReference type="AlphaFoldDB" id="I1RSV7"/>
<dbReference type="InParanoid" id="I1RSV7"/>
<reference evidence="1 3" key="3">
    <citation type="journal article" date="2015" name="BMC Genomics">
        <title>The completed genome sequence of the pathogenic ascomycete fungus Fusarium graminearum.</title>
        <authorList>
            <person name="King R."/>
            <person name="Urban M."/>
            <person name="Hammond-Kosack M.C."/>
            <person name="Hassani-Pak K."/>
            <person name="Hammond-Kosack K.E."/>
        </authorList>
    </citation>
    <scope>NUCLEOTIDE SEQUENCE [LARGE SCALE GENOMIC DNA]</scope>
    <source>
        <strain evidence="3">ATCC MYA-4620 / CBS 123657 / FGSC 9075 / NRRL 31084 / PH-1</strain>
        <strain evidence="1">PH-1</strain>
    </source>
</reference>
<name>I1RSV7_GIBZE</name>
<reference evidence="2 3" key="1">
    <citation type="journal article" date="2007" name="Science">
        <title>The Fusarium graminearum genome reveals a link between localized polymorphism and pathogen specialization.</title>
        <authorList>
            <person name="Cuomo C.A."/>
            <person name="Gueldener U."/>
            <person name="Xu J.-R."/>
            <person name="Trail F."/>
            <person name="Turgeon B.G."/>
            <person name="Di Pietro A."/>
            <person name="Walton J.D."/>
            <person name="Ma L.-J."/>
            <person name="Baker S.E."/>
            <person name="Rep M."/>
            <person name="Adam G."/>
            <person name="Antoniw J."/>
            <person name="Baldwin T."/>
            <person name="Calvo S.E."/>
            <person name="Chang Y.-L."/>
            <person name="DeCaprio D."/>
            <person name="Gale L.R."/>
            <person name="Gnerre S."/>
            <person name="Goswami R.S."/>
            <person name="Hammond-Kosack K."/>
            <person name="Harris L.J."/>
            <person name="Hilburn K."/>
            <person name="Kennell J.C."/>
            <person name="Kroken S."/>
            <person name="Magnuson J.K."/>
            <person name="Mannhaupt G."/>
            <person name="Mauceli E.W."/>
            <person name="Mewes H.-W."/>
            <person name="Mitterbauer R."/>
            <person name="Muehlbauer G."/>
            <person name="Muensterkoetter M."/>
            <person name="Nelson D."/>
            <person name="O'Donnell K."/>
            <person name="Ouellet T."/>
            <person name="Qi W."/>
            <person name="Quesneville H."/>
            <person name="Roncero M.I.G."/>
            <person name="Seong K.-Y."/>
            <person name="Tetko I.V."/>
            <person name="Urban M."/>
            <person name="Waalwijk C."/>
            <person name="Ward T.J."/>
            <person name="Yao J."/>
            <person name="Birren B.W."/>
            <person name="Kistler H.C."/>
        </authorList>
    </citation>
    <scope>NUCLEOTIDE SEQUENCE [LARGE SCALE GENOMIC DNA]</scope>
    <source>
        <strain evidence="3">ATCC MYA-4620 / CBS 123657 / FGSC 9075 / NRRL 31084 / PH-1</strain>
        <strain evidence="2">PH-1 / ATCC MYA-4620 / FGSC 9075 / NRRL 31084</strain>
    </source>
</reference>
<sequence>MTRGDMAPRPVHVVRRCSILSYFMWDKPSEGCEVHASTLVHAGGAMIIVKSARETCPCLILIIDYSSVHVDGNYWWLNVVFDMTATIMHQPRFSLPPFQYHDDMVLSGCRNWNDGGSKSEARPSYRVL</sequence>
<evidence type="ECO:0000313" key="1">
    <source>
        <dbReference type="EMBL" id="CEF85026.1"/>
    </source>
</evidence>